<dbReference type="PANTHER" id="PTHR42949:SF3">
    <property type="entry name" value="ANAEROBIC GLYCEROL-3-PHOSPHATE DEHYDROGENASE SUBUNIT B"/>
    <property type="match status" value="1"/>
</dbReference>
<accession>A0A8J7W989</accession>
<feature type="domain" description="FAD/NAD(P)-binding" evidence="2">
    <location>
        <begin position="5"/>
        <end position="287"/>
    </location>
</feature>
<gene>
    <name evidence="3" type="ORF">KB874_04035</name>
</gene>
<dbReference type="Pfam" id="PF07992">
    <property type="entry name" value="Pyr_redox_2"/>
    <property type="match status" value="1"/>
</dbReference>
<dbReference type="SUPFAM" id="SSF51905">
    <property type="entry name" value="FAD/NAD(P)-binding domain"/>
    <property type="match status" value="1"/>
</dbReference>
<organism evidence="3 4">
    <name type="scientific">Thetidibacter halocola</name>
    <dbReference type="NCBI Taxonomy" id="2827239"/>
    <lineage>
        <taxon>Bacteria</taxon>
        <taxon>Pseudomonadati</taxon>
        <taxon>Pseudomonadota</taxon>
        <taxon>Alphaproteobacteria</taxon>
        <taxon>Rhodobacterales</taxon>
        <taxon>Roseobacteraceae</taxon>
        <taxon>Thetidibacter</taxon>
    </lineage>
</organism>
<evidence type="ECO:0000313" key="4">
    <source>
        <dbReference type="Proteomes" id="UP000681356"/>
    </source>
</evidence>
<dbReference type="InterPro" id="IPR023753">
    <property type="entry name" value="FAD/NAD-binding_dom"/>
</dbReference>
<dbReference type="PRINTS" id="PR00469">
    <property type="entry name" value="PNDRDTASEII"/>
</dbReference>
<keyword evidence="1" id="KW-0560">Oxidoreductase</keyword>
<dbReference type="AlphaFoldDB" id="A0A8J7W989"/>
<dbReference type="PANTHER" id="PTHR42949">
    <property type="entry name" value="ANAEROBIC GLYCEROL-3-PHOSPHATE DEHYDROGENASE SUBUNIT B"/>
    <property type="match status" value="1"/>
</dbReference>
<dbReference type="InterPro" id="IPR051691">
    <property type="entry name" value="Metab_Enz_Cyan_OpOx_G3PDH"/>
</dbReference>
<dbReference type="EMBL" id="JAGTUU010000001">
    <property type="protein sequence ID" value="MBS0123295.1"/>
    <property type="molecule type" value="Genomic_DNA"/>
</dbReference>
<evidence type="ECO:0000313" key="3">
    <source>
        <dbReference type="EMBL" id="MBS0123295.1"/>
    </source>
</evidence>
<dbReference type="GO" id="GO:0016491">
    <property type="term" value="F:oxidoreductase activity"/>
    <property type="evidence" value="ECO:0007669"/>
    <property type="project" value="UniProtKB-KW"/>
</dbReference>
<evidence type="ECO:0000259" key="2">
    <source>
        <dbReference type="Pfam" id="PF07992"/>
    </source>
</evidence>
<reference evidence="3" key="1">
    <citation type="submission" date="2021-04" db="EMBL/GenBank/DDBJ databases">
        <authorList>
            <person name="Yoon J."/>
        </authorList>
    </citation>
    <scope>NUCLEOTIDE SEQUENCE</scope>
    <source>
        <strain evidence="3">KMU-90</strain>
    </source>
</reference>
<name>A0A8J7W989_9RHOB</name>
<proteinExistence type="predicted"/>
<dbReference type="PRINTS" id="PR00368">
    <property type="entry name" value="FADPNR"/>
</dbReference>
<dbReference type="Proteomes" id="UP000681356">
    <property type="component" value="Unassembled WGS sequence"/>
</dbReference>
<protein>
    <submittedName>
        <fullName evidence="3">FAD-dependent oxidoreductase</fullName>
    </submittedName>
</protein>
<keyword evidence="4" id="KW-1185">Reference proteome</keyword>
<sequence length="401" mass="41700">MSAPRVAIVGGGPAGLSAAIALRRTGIGPVIVIDRDPAPGGIPRHCGHYPFGWREFRRLYRGPDYARRLVAEARAAGVTILSATTVTAIHAGPVLELSSHDGLSSLLPERVLLATGCRETPRAPRAVGGTKPAGIATTGTLQTMVYGSGLRPFRAPVILGTELVAFSALITATHAGIRPVAMVEPGPRATARFPAALFPSLHGIPLLTGTSVEAVEGHDKVEAVILRDRNGTRRLVCDGLLVTGRFRPDAVLLRDSGIEADPATGGPVVDAWGRTSLDGVFAAGNLLRPAETAGWCWDEGRRVAGAIAASLAGGLPAPPPRLTLADPVLGWAMPQRPSAAGTEPRLHLRLSRPARGQVVATGGAGDRVGFAVDSRPERRIVLEAATLPAGPVTLTFREDPA</sequence>
<evidence type="ECO:0000256" key="1">
    <source>
        <dbReference type="ARBA" id="ARBA00023002"/>
    </source>
</evidence>
<dbReference type="Gene3D" id="3.50.50.60">
    <property type="entry name" value="FAD/NAD(P)-binding domain"/>
    <property type="match status" value="2"/>
</dbReference>
<comment type="caution">
    <text evidence="3">The sequence shown here is derived from an EMBL/GenBank/DDBJ whole genome shotgun (WGS) entry which is preliminary data.</text>
</comment>
<dbReference type="RefSeq" id="WP_212535237.1">
    <property type="nucleotide sequence ID" value="NZ_JAGTUU010000001.1"/>
</dbReference>
<dbReference type="InterPro" id="IPR036188">
    <property type="entry name" value="FAD/NAD-bd_sf"/>
</dbReference>